<dbReference type="Gene3D" id="1.10.940.10">
    <property type="entry name" value="NusB-like"/>
    <property type="match status" value="1"/>
</dbReference>
<evidence type="ECO:0000256" key="1">
    <source>
        <dbReference type="ARBA" id="ARBA00005952"/>
    </source>
</evidence>
<reference evidence="8" key="1">
    <citation type="journal article" date="2020" name="mSystems">
        <title>Genome- and Community-Level Interaction Insights into Carbon Utilization and Element Cycling Functions of Hydrothermarchaeota in Hydrothermal Sediment.</title>
        <authorList>
            <person name="Zhou Z."/>
            <person name="Liu Y."/>
            <person name="Xu W."/>
            <person name="Pan J."/>
            <person name="Luo Z.H."/>
            <person name="Li M."/>
        </authorList>
    </citation>
    <scope>NUCLEOTIDE SEQUENCE [LARGE SCALE GENOMIC DNA]</scope>
    <source>
        <strain evidence="8">HyVt-577</strain>
    </source>
</reference>
<protein>
    <recommendedName>
        <fullName evidence="6">Transcription antitermination protein NusB</fullName>
    </recommendedName>
    <alternativeName>
        <fullName evidence="6">Antitermination factor NusB</fullName>
    </alternativeName>
</protein>
<dbReference type="PANTHER" id="PTHR11078:SF3">
    <property type="entry name" value="ANTITERMINATION NUSB DOMAIN-CONTAINING PROTEIN"/>
    <property type="match status" value="1"/>
</dbReference>
<dbReference type="GO" id="GO:0031564">
    <property type="term" value="P:transcription antitermination"/>
    <property type="evidence" value="ECO:0007669"/>
    <property type="project" value="UniProtKB-KW"/>
</dbReference>
<evidence type="ECO:0000256" key="6">
    <source>
        <dbReference type="HAMAP-Rule" id="MF_00073"/>
    </source>
</evidence>
<dbReference type="SUPFAM" id="SSF48013">
    <property type="entry name" value="NusB-like"/>
    <property type="match status" value="1"/>
</dbReference>
<keyword evidence="5 6" id="KW-0804">Transcription</keyword>
<dbReference type="InterPro" id="IPR006027">
    <property type="entry name" value="NusB_RsmB_TIM44"/>
</dbReference>
<evidence type="ECO:0000256" key="2">
    <source>
        <dbReference type="ARBA" id="ARBA00022814"/>
    </source>
</evidence>
<comment type="caution">
    <text evidence="8">The sequence shown here is derived from an EMBL/GenBank/DDBJ whole genome shotgun (WGS) entry which is preliminary data.</text>
</comment>
<dbReference type="EMBL" id="DRQG01000091">
    <property type="protein sequence ID" value="HGY55990.1"/>
    <property type="molecule type" value="Genomic_DNA"/>
</dbReference>
<dbReference type="AlphaFoldDB" id="A0A7V4U0Y2"/>
<dbReference type="PANTHER" id="PTHR11078">
    <property type="entry name" value="N UTILIZATION SUBSTANCE PROTEIN B-RELATED"/>
    <property type="match status" value="1"/>
</dbReference>
<evidence type="ECO:0000256" key="4">
    <source>
        <dbReference type="ARBA" id="ARBA00023015"/>
    </source>
</evidence>
<accession>A0A7V4U0Y2</accession>
<evidence type="ECO:0000313" key="8">
    <source>
        <dbReference type="EMBL" id="HGY55990.1"/>
    </source>
</evidence>
<dbReference type="GO" id="GO:0003723">
    <property type="term" value="F:RNA binding"/>
    <property type="evidence" value="ECO:0007669"/>
    <property type="project" value="UniProtKB-UniRule"/>
</dbReference>
<gene>
    <name evidence="6 8" type="primary">nusB</name>
    <name evidence="8" type="ORF">ENK44_09825</name>
</gene>
<evidence type="ECO:0000256" key="5">
    <source>
        <dbReference type="ARBA" id="ARBA00023163"/>
    </source>
</evidence>
<dbReference type="GO" id="GO:0005829">
    <property type="term" value="C:cytosol"/>
    <property type="evidence" value="ECO:0007669"/>
    <property type="project" value="TreeGrafter"/>
</dbReference>
<keyword evidence="3 6" id="KW-0694">RNA-binding</keyword>
<comment type="function">
    <text evidence="6">Involved in transcription antitermination. Required for transcription of ribosomal RNA (rRNA) genes. Binds specifically to the boxA antiterminator sequence of the ribosomal RNA (rrn) operons.</text>
</comment>
<dbReference type="Pfam" id="PF01029">
    <property type="entry name" value="NusB"/>
    <property type="match status" value="1"/>
</dbReference>
<keyword evidence="2 6" id="KW-0889">Transcription antitermination</keyword>
<evidence type="ECO:0000256" key="3">
    <source>
        <dbReference type="ARBA" id="ARBA00022884"/>
    </source>
</evidence>
<name>A0A7V4U0Y2_CALAY</name>
<organism evidence="8">
    <name type="scientific">Caldithrix abyssi</name>
    <dbReference type="NCBI Taxonomy" id="187145"/>
    <lineage>
        <taxon>Bacteria</taxon>
        <taxon>Pseudomonadati</taxon>
        <taxon>Calditrichota</taxon>
        <taxon>Calditrichia</taxon>
        <taxon>Calditrichales</taxon>
        <taxon>Calditrichaceae</taxon>
        <taxon>Caldithrix</taxon>
    </lineage>
</organism>
<evidence type="ECO:0000259" key="7">
    <source>
        <dbReference type="Pfam" id="PF01029"/>
    </source>
</evidence>
<sequence length="148" mass="17630">MNRRKERELALQMLYALEFNPTSVQESIEHLDGKRRKYATDFARRLIETTWNNRQQLDEDIKEFLVNWEINRVALIDRLLLRIALTEFMHFEDIPPEVTINEMVELSKLYGTDNSKRFINGLLDNVIKKRRKDIRARKSGRGLVSKIL</sequence>
<keyword evidence="4 6" id="KW-0805">Transcription regulation</keyword>
<dbReference type="InterPro" id="IPR011605">
    <property type="entry name" value="NusB_fam"/>
</dbReference>
<dbReference type="InterPro" id="IPR035926">
    <property type="entry name" value="NusB-like_sf"/>
</dbReference>
<dbReference type="GO" id="GO:0006353">
    <property type="term" value="P:DNA-templated transcription termination"/>
    <property type="evidence" value="ECO:0007669"/>
    <property type="project" value="UniProtKB-UniRule"/>
</dbReference>
<dbReference type="NCBIfam" id="TIGR01951">
    <property type="entry name" value="nusB"/>
    <property type="match status" value="1"/>
</dbReference>
<dbReference type="HAMAP" id="MF_00073">
    <property type="entry name" value="NusB"/>
    <property type="match status" value="1"/>
</dbReference>
<feature type="domain" description="NusB/RsmB/TIM44" evidence="7">
    <location>
        <begin position="4"/>
        <end position="128"/>
    </location>
</feature>
<comment type="similarity">
    <text evidence="1 6">Belongs to the NusB family.</text>
</comment>
<dbReference type="Proteomes" id="UP000885779">
    <property type="component" value="Unassembled WGS sequence"/>
</dbReference>
<proteinExistence type="inferred from homology"/>